<accession>A0A4Y7SNG7</accession>
<evidence type="ECO:0000256" key="1">
    <source>
        <dbReference type="SAM" id="MobiDB-lite"/>
    </source>
</evidence>
<keyword evidence="3" id="KW-1185">Reference proteome</keyword>
<dbReference type="AlphaFoldDB" id="A0A4Y7SNG7"/>
<organism evidence="2 3">
    <name type="scientific">Coprinellus micaceus</name>
    <name type="common">Glistening ink-cap mushroom</name>
    <name type="synonym">Coprinus micaceus</name>
    <dbReference type="NCBI Taxonomy" id="71717"/>
    <lineage>
        <taxon>Eukaryota</taxon>
        <taxon>Fungi</taxon>
        <taxon>Dikarya</taxon>
        <taxon>Basidiomycota</taxon>
        <taxon>Agaricomycotina</taxon>
        <taxon>Agaricomycetes</taxon>
        <taxon>Agaricomycetidae</taxon>
        <taxon>Agaricales</taxon>
        <taxon>Agaricineae</taxon>
        <taxon>Psathyrellaceae</taxon>
        <taxon>Coprinellus</taxon>
    </lineage>
</organism>
<dbReference type="Proteomes" id="UP000298030">
    <property type="component" value="Unassembled WGS sequence"/>
</dbReference>
<evidence type="ECO:0000313" key="2">
    <source>
        <dbReference type="EMBL" id="TEB22799.1"/>
    </source>
</evidence>
<name>A0A4Y7SNG7_COPMI</name>
<feature type="region of interest" description="Disordered" evidence="1">
    <location>
        <begin position="1"/>
        <end position="39"/>
    </location>
</feature>
<reference evidence="2 3" key="1">
    <citation type="journal article" date="2019" name="Nat. Ecol. Evol.">
        <title>Megaphylogeny resolves global patterns of mushroom evolution.</title>
        <authorList>
            <person name="Varga T."/>
            <person name="Krizsan K."/>
            <person name="Foldi C."/>
            <person name="Dima B."/>
            <person name="Sanchez-Garcia M."/>
            <person name="Sanchez-Ramirez S."/>
            <person name="Szollosi G.J."/>
            <person name="Szarkandi J.G."/>
            <person name="Papp V."/>
            <person name="Albert L."/>
            <person name="Andreopoulos W."/>
            <person name="Angelini C."/>
            <person name="Antonin V."/>
            <person name="Barry K.W."/>
            <person name="Bougher N.L."/>
            <person name="Buchanan P."/>
            <person name="Buyck B."/>
            <person name="Bense V."/>
            <person name="Catcheside P."/>
            <person name="Chovatia M."/>
            <person name="Cooper J."/>
            <person name="Damon W."/>
            <person name="Desjardin D."/>
            <person name="Finy P."/>
            <person name="Geml J."/>
            <person name="Haridas S."/>
            <person name="Hughes K."/>
            <person name="Justo A."/>
            <person name="Karasinski D."/>
            <person name="Kautmanova I."/>
            <person name="Kiss B."/>
            <person name="Kocsube S."/>
            <person name="Kotiranta H."/>
            <person name="LaButti K.M."/>
            <person name="Lechner B.E."/>
            <person name="Liimatainen K."/>
            <person name="Lipzen A."/>
            <person name="Lukacs Z."/>
            <person name="Mihaltcheva S."/>
            <person name="Morgado L.N."/>
            <person name="Niskanen T."/>
            <person name="Noordeloos M.E."/>
            <person name="Ohm R.A."/>
            <person name="Ortiz-Santana B."/>
            <person name="Ovrebo C."/>
            <person name="Racz N."/>
            <person name="Riley R."/>
            <person name="Savchenko A."/>
            <person name="Shiryaev A."/>
            <person name="Soop K."/>
            <person name="Spirin V."/>
            <person name="Szebenyi C."/>
            <person name="Tomsovsky M."/>
            <person name="Tulloss R.E."/>
            <person name="Uehling J."/>
            <person name="Grigoriev I.V."/>
            <person name="Vagvolgyi C."/>
            <person name="Papp T."/>
            <person name="Martin F.M."/>
            <person name="Miettinen O."/>
            <person name="Hibbett D.S."/>
            <person name="Nagy L.G."/>
        </authorList>
    </citation>
    <scope>NUCLEOTIDE SEQUENCE [LARGE SCALE GENOMIC DNA]</scope>
    <source>
        <strain evidence="2 3">FP101781</strain>
    </source>
</reference>
<proteinExistence type="predicted"/>
<gene>
    <name evidence="2" type="ORF">FA13DRAFT_1466669</name>
</gene>
<comment type="caution">
    <text evidence="2">The sequence shown here is derived from an EMBL/GenBank/DDBJ whole genome shotgun (WGS) entry which is preliminary data.</text>
</comment>
<protein>
    <submittedName>
        <fullName evidence="2">Uncharacterized protein</fullName>
    </submittedName>
</protein>
<sequence length="107" mass="11522">MALEPASNRSPRRVPSLASQATQRRDFERKTIPTYIPPVPRSLRTSAPFPFFAPHLLPASCLPAVPLGPRPLCSTELRRMSGTGANIISPSVQACDAIATGPETPNF</sequence>
<evidence type="ECO:0000313" key="3">
    <source>
        <dbReference type="Proteomes" id="UP000298030"/>
    </source>
</evidence>
<dbReference type="EMBL" id="QPFP01000085">
    <property type="protein sequence ID" value="TEB22799.1"/>
    <property type="molecule type" value="Genomic_DNA"/>
</dbReference>